<proteinExistence type="predicted"/>
<keyword evidence="2" id="KW-1185">Reference proteome</keyword>
<name>A0A8J5R5L5_9HYME</name>
<organism evidence="1 2">
    <name type="scientific">Cotesia typhae</name>
    <dbReference type="NCBI Taxonomy" id="2053667"/>
    <lineage>
        <taxon>Eukaryota</taxon>
        <taxon>Metazoa</taxon>
        <taxon>Ecdysozoa</taxon>
        <taxon>Arthropoda</taxon>
        <taxon>Hexapoda</taxon>
        <taxon>Insecta</taxon>
        <taxon>Pterygota</taxon>
        <taxon>Neoptera</taxon>
        <taxon>Endopterygota</taxon>
        <taxon>Hymenoptera</taxon>
        <taxon>Apocrita</taxon>
        <taxon>Ichneumonoidea</taxon>
        <taxon>Braconidae</taxon>
        <taxon>Microgastrinae</taxon>
        <taxon>Cotesia</taxon>
    </lineage>
</organism>
<accession>A0A8J5R5L5</accession>
<sequence length="353" mass="41687">MGINDCYKLCQHLLDRAYKRTKENFYRSKCKIYIDGLSVWFLGYSDDLPNRAIAHMKFKGIISAIKKKNNFTVISTIMYLHGNPPALKDKPVSKHVSSEELLIWCHELLRNKSVNEIYFLDNGEAESECFFKRDEEYASIIVTNDSDILPICYNYQPQSLHDLVFCFLTRKRLFYNTNFLTTKLNKNAFTLLLNLHGSLELIEPLFTFTMTKLMFDILEHDLPSFSKVFQRINFFMEELNEDNIESCIAYFIWLLVQAKVIGYGNFSWPTKESKIVTLNYIQVLEWLIMYSNQGKDVENYGKNFRAKTSVRSFYYILRFCENVFTELKNYKIKNFKQLENIVKEISVDSIIFD</sequence>
<dbReference type="Proteomes" id="UP000729913">
    <property type="component" value="Unassembled WGS sequence"/>
</dbReference>
<dbReference type="AlphaFoldDB" id="A0A8J5R5L5"/>
<dbReference type="EMBL" id="JAAOIC020000002">
    <property type="protein sequence ID" value="KAG8042492.1"/>
    <property type="molecule type" value="Genomic_DNA"/>
</dbReference>
<reference evidence="1" key="2">
    <citation type="submission" date="2021-04" db="EMBL/GenBank/DDBJ databases">
        <title>Genome-wide patterns of bracovirus chromosomal integration into multiple host tissues during parasitism.</title>
        <authorList>
            <person name="Chebbi M.A.C."/>
        </authorList>
    </citation>
    <scope>NUCLEOTIDE SEQUENCE</scope>
    <source>
        <tissue evidence="1">Whole body</tissue>
    </source>
</reference>
<reference evidence="1" key="1">
    <citation type="submission" date="2020-03" db="EMBL/GenBank/DDBJ databases">
        <authorList>
            <person name="Chebbi M.A."/>
            <person name="Drezen J.M."/>
        </authorList>
    </citation>
    <scope>NUCLEOTIDE SEQUENCE</scope>
    <source>
        <tissue evidence="1">Whole body</tissue>
    </source>
</reference>
<evidence type="ECO:0000313" key="2">
    <source>
        <dbReference type="Proteomes" id="UP000729913"/>
    </source>
</evidence>
<comment type="caution">
    <text evidence="1">The sequence shown here is derived from an EMBL/GenBank/DDBJ whole genome shotgun (WGS) entry which is preliminary data.</text>
</comment>
<evidence type="ECO:0000313" key="1">
    <source>
        <dbReference type="EMBL" id="KAG8042492.1"/>
    </source>
</evidence>
<dbReference type="OrthoDB" id="8124546at2759"/>
<protein>
    <submittedName>
        <fullName evidence="1">Uncharacterized protein</fullName>
    </submittedName>
</protein>
<gene>
    <name evidence="1" type="ORF">G9C98_005126</name>
</gene>